<dbReference type="InterPro" id="IPR014721">
    <property type="entry name" value="Ribsml_uS5_D2-typ_fold_subgr"/>
</dbReference>
<dbReference type="NCBIfam" id="TIGR00585">
    <property type="entry name" value="mutl"/>
    <property type="match status" value="1"/>
</dbReference>
<dbReference type="GO" id="GO:0016887">
    <property type="term" value="F:ATP hydrolysis activity"/>
    <property type="evidence" value="ECO:0007669"/>
    <property type="project" value="InterPro"/>
</dbReference>
<dbReference type="Gene3D" id="3.30.230.10">
    <property type="match status" value="1"/>
</dbReference>
<dbReference type="STRING" id="350688.Clos_1553"/>
<dbReference type="EMBL" id="CP000853">
    <property type="protein sequence ID" value="ABW19096.1"/>
    <property type="molecule type" value="Genomic_DNA"/>
</dbReference>
<name>A8MFD3_ALKOO</name>
<dbReference type="InterPro" id="IPR002099">
    <property type="entry name" value="MutL/Mlh/PMS"/>
</dbReference>
<dbReference type="eggNOG" id="COG0323">
    <property type="taxonomic scope" value="Bacteria"/>
</dbReference>
<dbReference type="Gene3D" id="3.30.1540.20">
    <property type="entry name" value="MutL, C-terminal domain, dimerisation subdomain"/>
    <property type="match status" value="1"/>
</dbReference>
<dbReference type="GO" id="GO:0006298">
    <property type="term" value="P:mismatch repair"/>
    <property type="evidence" value="ECO:0007669"/>
    <property type="project" value="UniProtKB-UniRule"/>
</dbReference>
<dbReference type="PANTHER" id="PTHR10073">
    <property type="entry name" value="DNA MISMATCH REPAIR PROTEIN MLH, PMS, MUTL"/>
    <property type="match status" value="1"/>
</dbReference>
<gene>
    <name evidence="4" type="primary">mutL</name>
    <name evidence="7" type="ordered locus">Clos_1553</name>
</gene>
<dbReference type="GO" id="GO:0140664">
    <property type="term" value="F:ATP-dependent DNA damage sensor activity"/>
    <property type="evidence" value="ECO:0007669"/>
    <property type="project" value="InterPro"/>
</dbReference>
<dbReference type="Gene3D" id="3.30.565.10">
    <property type="entry name" value="Histidine kinase-like ATPase, C-terminal domain"/>
    <property type="match status" value="1"/>
</dbReference>
<dbReference type="HAMAP" id="MF_00149">
    <property type="entry name" value="DNA_mis_repair"/>
    <property type="match status" value="1"/>
</dbReference>
<evidence type="ECO:0000313" key="7">
    <source>
        <dbReference type="EMBL" id="ABW19096.1"/>
    </source>
</evidence>
<dbReference type="InterPro" id="IPR037198">
    <property type="entry name" value="MutL_C_sf"/>
</dbReference>
<dbReference type="GO" id="GO:0005524">
    <property type="term" value="F:ATP binding"/>
    <property type="evidence" value="ECO:0007669"/>
    <property type="project" value="InterPro"/>
</dbReference>
<dbReference type="Proteomes" id="UP000000269">
    <property type="component" value="Chromosome"/>
</dbReference>
<comment type="function">
    <text evidence="4">This protein is involved in the repair of mismatches in DNA. It is required for dam-dependent methyl-directed DNA mismatch repair. May act as a 'molecular matchmaker', a protein that promotes the formation of a stable complex between two or more DNA-binding proteins in an ATP-dependent manner without itself being part of a final effector complex.</text>
</comment>
<dbReference type="SUPFAM" id="SSF54211">
    <property type="entry name" value="Ribosomal protein S5 domain 2-like"/>
    <property type="match status" value="1"/>
</dbReference>
<accession>A8MFD3</accession>
<dbReference type="InterPro" id="IPR036890">
    <property type="entry name" value="HATPase_C_sf"/>
</dbReference>
<feature type="domain" description="MutL C-terminal dimerisation" evidence="5">
    <location>
        <begin position="432"/>
        <end position="572"/>
    </location>
</feature>
<reference evidence="8" key="1">
    <citation type="submission" date="2007-10" db="EMBL/GenBank/DDBJ databases">
        <title>Complete genome of Alkaliphilus oremlandii OhILAs.</title>
        <authorList>
            <person name="Copeland A."/>
            <person name="Lucas S."/>
            <person name="Lapidus A."/>
            <person name="Barry K."/>
            <person name="Detter J.C."/>
            <person name="Glavina del Rio T."/>
            <person name="Hammon N."/>
            <person name="Israni S."/>
            <person name="Dalin E."/>
            <person name="Tice H."/>
            <person name="Pitluck S."/>
            <person name="Chain P."/>
            <person name="Malfatti S."/>
            <person name="Shin M."/>
            <person name="Vergez L."/>
            <person name="Schmutz J."/>
            <person name="Larimer F."/>
            <person name="Land M."/>
            <person name="Hauser L."/>
            <person name="Kyrpides N."/>
            <person name="Mikhailova N."/>
            <person name="Stolz J.F."/>
            <person name="Dawson A."/>
            <person name="Fisher E."/>
            <person name="Crable B."/>
            <person name="Perera E."/>
            <person name="Lisak J."/>
            <person name="Ranganathan M."/>
            <person name="Basu P."/>
            <person name="Richardson P."/>
        </authorList>
    </citation>
    <scope>NUCLEOTIDE SEQUENCE [LARGE SCALE GENOMIC DNA]</scope>
    <source>
        <strain evidence="8">OhILAs</strain>
    </source>
</reference>
<dbReference type="CDD" id="cd16926">
    <property type="entry name" value="HATPase_MutL-MLH-PMS-like"/>
    <property type="match status" value="1"/>
</dbReference>
<keyword evidence="3 4" id="KW-0234">DNA repair</keyword>
<dbReference type="GO" id="GO:0032300">
    <property type="term" value="C:mismatch repair complex"/>
    <property type="evidence" value="ECO:0007669"/>
    <property type="project" value="InterPro"/>
</dbReference>
<dbReference type="Gene3D" id="3.30.1370.100">
    <property type="entry name" value="MutL, C-terminal domain, regulatory subdomain"/>
    <property type="match status" value="1"/>
</dbReference>
<dbReference type="InterPro" id="IPR042120">
    <property type="entry name" value="MutL_C_dimsub"/>
</dbReference>
<dbReference type="GO" id="GO:0030983">
    <property type="term" value="F:mismatched DNA binding"/>
    <property type="evidence" value="ECO:0007669"/>
    <property type="project" value="InterPro"/>
</dbReference>
<evidence type="ECO:0000259" key="6">
    <source>
        <dbReference type="SMART" id="SM01340"/>
    </source>
</evidence>
<keyword evidence="8" id="KW-1185">Reference proteome</keyword>
<dbReference type="InterPro" id="IPR020667">
    <property type="entry name" value="DNA_mismatch_repair_MutL"/>
</dbReference>
<proteinExistence type="inferred from homology"/>
<dbReference type="Pfam" id="PF08676">
    <property type="entry name" value="MutL_C"/>
    <property type="match status" value="1"/>
</dbReference>
<dbReference type="InterPro" id="IPR014790">
    <property type="entry name" value="MutL_C"/>
</dbReference>
<dbReference type="InterPro" id="IPR020568">
    <property type="entry name" value="Ribosomal_Su5_D2-typ_SF"/>
</dbReference>
<dbReference type="Pfam" id="PF13589">
    <property type="entry name" value="HATPase_c_3"/>
    <property type="match status" value="1"/>
</dbReference>
<dbReference type="KEGG" id="aoe:Clos_1553"/>
<evidence type="ECO:0000256" key="1">
    <source>
        <dbReference type="ARBA" id="ARBA00006082"/>
    </source>
</evidence>
<dbReference type="CDD" id="cd00782">
    <property type="entry name" value="MutL_Trans"/>
    <property type="match status" value="1"/>
</dbReference>
<dbReference type="SMART" id="SM01340">
    <property type="entry name" value="DNA_mis_repair"/>
    <property type="match status" value="1"/>
</dbReference>
<dbReference type="OrthoDB" id="9763467at2"/>
<evidence type="ECO:0000256" key="2">
    <source>
        <dbReference type="ARBA" id="ARBA00022763"/>
    </source>
</evidence>
<dbReference type="SUPFAM" id="SSF118116">
    <property type="entry name" value="DNA mismatch repair protein MutL"/>
    <property type="match status" value="1"/>
</dbReference>
<dbReference type="InterPro" id="IPR013507">
    <property type="entry name" value="DNA_mismatch_S5_2-like"/>
</dbReference>
<organism evidence="7 8">
    <name type="scientific">Alkaliphilus oremlandii (strain OhILAs)</name>
    <name type="common">Clostridium oremlandii (strain OhILAs)</name>
    <dbReference type="NCBI Taxonomy" id="350688"/>
    <lineage>
        <taxon>Bacteria</taxon>
        <taxon>Bacillati</taxon>
        <taxon>Bacillota</taxon>
        <taxon>Clostridia</taxon>
        <taxon>Peptostreptococcales</taxon>
        <taxon>Natronincolaceae</taxon>
        <taxon>Alkaliphilus</taxon>
    </lineage>
</organism>
<dbReference type="InterPro" id="IPR038973">
    <property type="entry name" value="MutL/Mlh/Pms-like"/>
</dbReference>
<evidence type="ECO:0000256" key="4">
    <source>
        <dbReference type="HAMAP-Rule" id="MF_00149"/>
    </source>
</evidence>
<dbReference type="SUPFAM" id="SSF55874">
    <property type="entry name" value="ATPase domain of HSP90 chaperone/DNA topoisomerase II/histidine kinase"/>
    <property type="match status" value="1"/>
</dbReference>
<dbReference type="PROSITE" id="PS00058">
    <property type="entry name" value="DNA_MISMATCH_REPAIR_1"/>
    <property type="match status" value="1"/>
</dbReference>
<dbReference type="RefSeq" id="WP_012159408.1">
    <property type="nucleotide sequence ID" value="NC_009922.1"/>
</dbReference>
<evidence type="ECO:0000313" key="8">
    <source>
        <dbReference type="Proteomes" id="UP000000269"/>
    </source>
</evidence>
<dbReference type="PANTHER" id="PTHR10073:SF12">
    <property type="entry name" value="DNA MISMATCH REPAIR PROTEIN MLH1"/>
    <property type="match status" value="1"/>
</dbReference>
<dbReference type="Pfam" id="PF01119">
    <property type="entry name" value="DNA_mis_repair"/>
    <property type="match status" value="1"/>
</dbReference>
<comment type="similarity">
    <text evidence="1 4">Belongs to the DNA mismatch repair MutL/HexB family.</text>
</comment>
<protein>
    <recommendedName>
        <fullName evidence="4">DNA mismatch repair protein MutL</fullName>
    </recommendedName>
</protein>
<sequence length="616" mass="70186">MNREIRLLDDLTINKIAAGEVVESPHSVVKELVENAIDAASSAIILEIQEGGKKYIRITDNGVGIKEEYVEAAFMRHSTSKIAHIEDLSRVESLGFRGEALASIAAVAQVEMITRPEGQQHGVLIHINGGKVETIKKVGCPVGTTIIVKNLFFNTPARLKFLKSNNGETMKITEIITRLSLSNPSISFKYINNNNIMFTTPGNNMLSQAILSVFNKETFKNLILLEDHQEGMTLHGYIGQPSFVRGNRNLQIVFINGRYVKNKVISRAIEVAYKEKIMINKYPICILNLKIHPSVLDVNVHPAKIEVKFEDEEKVYHFILKAILKALEKQSIVPNMLELAPRTNIDKKQPQRQILKVVEEKQEDIVIGKSLASIQDQMSVQETKENYSKNLDFTSLKTPVEIVEEQIQIASVEDHNIVQSSFLNSLLDRYHIVGQIFSTYIILENEGSMYLIDQHAAHERLLYNTFRQEIKAEKVASQRLLAPMVLELSKEDYMFLLNHLYIFEKLGFEIENFGGNDIIIRQVPMILGRPQNFSFIYEILDEVRKYNDVNAMFEDTIAKKACKEAIKANDKMDSIEIRKLIEDLSKLTPPLTCPHGRPIILAMQKYEIEKHFKRIQ</sequence>
<feature type="domain" description="DNA mismatch repair protein S5" evidence="6">
    <location>
        <begin position="210"/>
        <end position="328"/>
    </location>
</feature>
<evidence type="ECO:0000259" key="5">
    <source>
        <dbReference type="SMART" id="SM00853"/>
    </source>
</evidence>
<dbReference type="InterPro" id="IPR014762">
    <property type="entry name" value="DNA_mismatch_repair_CS"/>
</dbReference>
<dbReference type="HOGENOM" id="CLU_004131_4_1_9"/>
<evidence type="ECO:0000256" key="3">
    <source>
        <dbReference type="ARBA" id="ARBA00023204"/>
    </source>
</evidence>
<dbReference type="AlphaFoldDB" id="A8MFD3"/>
<dbReference type="InterPro" id="IPR042121">
    <property type="entry name" value="MutL_C_regsub"/>
</dbReference>
<dbReference type="FunFam" id="3.30.565.10:FF:000003">
    <property type="entry name" value="DNA mismatch repair endonuclease MutL"/>
    <property type="match status" value="1"/>
</dbReference>
<dbReference type="SMART" id="SM00853">
    <property type="entry name" value="MutL_C"/>
    <property type="match status" value="1"/>
</dbReference>
<keyword evidence="2 4" id="KW-0227">DNA damage</keyword>